<accession>A0A4Y2D2F1</accession>
<sequence length="85" mass="9378">MGSSLCTNTDFLANLQIMSVDEIKEPSPIMFTGARSIRKLDKSIFPKTFSTWYSIIDSEYTCKIGLKIVIQDVLTKSLAGVVPSS</sequence>
<name>A0A4Y2D2F1_ARAVE</name>
<dbReference type="EMBL" id="BGPR01000283">
    <property type="protein sequence ID" value="GBM10296.1"/>
    <property type="molecule type" value="Genomic_DNA"/>
</dbReference>
<comment type="caution">
    <text evidence="1">The sequence shown here is derived from an EMBL/GenBank/DDBJ whole genome shotgun (WGS) entry which is preliminary data.</text>
</comment>
<proteinExistence type="predicted"/>
<evidence type="ECO:0000313" key="1">
    <source>
        <dbReference type="EMBL" id="GBM10296.1"/>
    </source>
</evidence>
<protein>
    <submittedName>
        <fullName evidence="1">Uncharacterized protein</fullName>
    </submittedName>
</protein>
<evidence type="ECO:0000313" key="2">
    <source>
        <dbReference type="Proteomes" id="UP000499080"/>
    </source>
</evidence>
<keyword evidence="2" id="KW-1185">Reference proteome</keyword>
<organism evidence="1 2">
    <name type="scientific">Araneus ventricosus</name>
    <name type="common">Orbweaver spider</name>
    <name type="synonym">Epeira ventricosa</name>
    <dbReference type="NCBI Taxonomy" id="182803"/>
    <lineage>
        <taxon>Eukaryota</taxon>
        <taxon>Metazoa</taxon>
        <taxon>Ecdysozoa</taxon>
        <taxon>Arthropoda</taxon>
        <taxon>Chelicerata</taxon>
        <taxon>Arachnida</taxon>
        <taxon>Araneae</taxon>
        <taxon>Araneomorphae</taxon>
        <taxon>Entelegynae</taxon>
        <taxon>Araneoidea</taxon>
        <taxon>Araneidae</taxon>
        <taxon>Araneus</taxon>
    </lineage>
</organism>
<dbReference type="AlphaFoldDB" id="A0A4Y2D2F1"/>
<gene>
    <name evidence="1" type="ORF">AVEN_50012_1</name>
</gene>
<dbReference type="Proteomes" id="UP000499080">
    <property type="component" value="Unassembled WGS sequence"/>
</dbReference>
<reference evidence="1 2" key="1">
    <citation type="journal article" date="2019" name="Sci. Rep.">
        <title>Orb-weaving spider Araneus ventricosus genome elucidates the spidroin gene catalogue.</title>
        <authorList>
            <person name="Kono N."/>
            <person name="Nakamura H."/>
            <person name="Ohtoshi R."/>
            <person name="Moran D.A.P."/>
            <person name="Shinohara A."/>
            <person name="Yoshida Y."/>
            <person name="Fujiwara M."/>
            <person name="Mori M."/>
            <person name="Tomita M."/>
            <person name="Arakawa K."/>
        </authorList>
    </citation>
    <scope>NUCLEOTIDE SEQUENCE [LARGE SCALE GENOMIC DNA]</scope>
</reference>